<name>R9PCH8_PSEHS</name>
<keyword evidence="2" id="KW-1185">Reference proteome</keyword>
<evidence type="ECO:0000313" key="2">
    <source>
        <dbReference type="Proteomes" id="UP000014071"/>
    </source>
</evidence>
<accession>R9PCH8</accession>
<organism evidence="1 2">
    <name type="scientific">Pseudozyma hubeiensis (strain SY62)</name>
    <name type="common">Yeast</name>
    <dbReference type="NCBI Taxonomy" id="1305764"/>
    <lineage>
        <taxon>Eukaryota</taxon>
        <taxon>Fungi</taxon>
        <taxon>Dikarya</taxon>
        <taxon>Basidiomycota</taxon>
        <taxon>Ustilaginomycotina</taxon>
        <taxon>Ustilaginomycetes</taxon>
        <taxon>Ustilaginales</taxon>
        <taxon>Ustilaginaceae</taxon>
        <taxon>Pseudozyma</taxon>
    </lineage>
</organism>
<dbReference type="RefSeq" id="XP_012192663.1">
    <property type="nucleotide sequence ID" value="XM_012337273.1"/>
</dbReference>
<sequence>MRAGRISATVMMMEVRVGKLEIECVQRAVKVSKAIRNASRSLTGLSYGTTCILGYSNSTVIRKPCSWRSWTNFNTTHPIGSLFHIQPHSGLIVQRRIFNSADLVDTQATRERERNMIIFERGGRTKKKRSRK</sequence>
<reference evidence="2" key="1">
    <citation type="journal article" date="2013" name="Genome Announc.">
        <title>Draft genome sequence of the basidiomycetous yeast-like fungus Pseudozyma hubeiensis SY62, which produces an abundant amount of the biosurfactant mannosylerythritol lipids.</title>
        <authorList>
            <person name="Konishi M."/>
            <person name="Hatada Y."/>
            <person name="Horiuchi J."/>
        </authorList>
    </citation>
    <scope>NUCLEOTIDE SEQUENCE [LARGE SCALE GENOMIC DNA]</scope>
    <source>
        <strain evidence="2">SY62</strain>
    </source>
</reference>
<dbReference type="HOGENOM" id="CLU_1917997_0_0_1"/>
<evidence type="ECO:0000313" key="1">
    <source>
        <dbReference type="EMBL" id="GAC99076.1"/>
    </source>
</evidence>
<proteinExistence type="predicted"/>
<dbReference type="GeneID" id="24111942"/>
<dbReference type="AlphaFoldDB" id="R9PCH8"/>
<gene>
    <name evidence="1" type="ORF">PHSY_006673</name>
</gene>
<dbReference type="EMBL" id="DF238822">
    <property type="protein sequence ID" value="GAC99076.1"/>
    <property type="molecule type" value="Genomic_DNA"/>
</dbReference>
<dbReference type="Proteomes" id="UP000014071">
    <property type="component" value="Unassembled WGS sequence"/>
</dbReference>
<protein>
    <submittedName>
        <fullName evidence="1">Uncharacterized protein</fullName>
    </submittedName>
</protein>